<organism evidence="3 4">
    <name type="scientific">Steinernema hermaphroditum</name>
    <dbReference type="NCBI Taxonomy" id="289476"/>
    <lineage>
        <taxon>Eukaryota</taxon>
        <taxon>Metazoa</taxon>
        <taxon>Ecdysozoa</taxon>
        <taxon>Nematoda</taxon>
        <taxon>Chromadorea</taxon>
        <taxon>Rhabditida</taxon>
        <taxon>Tylenchina</taxon>
        <taxon>Panagrolaimomorpha</taxon>
        <taxon>Strongyloidoidea</taxon>
        <taxon>Steinernematidae</taxon>
        <taxon>Steinernema</taxon>
    </lineage>
</organism>
<dbReference type="PANTHER" id="PTHR23017">
    <property type="entry name" value="SERPENTINE RECEPTOR, CLASS X"/>
    <property type="match status" value="1"/>
</dbReference>
<evidence type="ECO:0000313" key="3">
    <source>
        <dbReference type="EMBL" id="KAK0402134.1"/>
    </source>
</evidence>
<gene>
    <name evidence="3" type="ORF">QR680_016164</name>
</gene>
<comment type="caution">
    <text evidence="3">The sequence shown here is derived from an EMBL/GenBank/DDBJ whole genome shotgun (WGS) entry which is preliminary data.</text>
</comment>
<keyword evidence="1" id="KW-1133">Transmembrane helix</keyword>
<feature type="transmembrane region" description="Helical" evidence="1">
    <location>
        <begin position="97"/>
        <end position="115"/>
    </location>
</feature>
<dbReference type="InterPro" id="IPR019430">
    <property type="entry name" value="7TM_GPCR_serpentine_rcpt_Srx"/>
</dbReference>
<keyword evidence="4" id="KW-1185">Reference proteome</keyword>
<sequence length="453" mass="51632">MNNSTIFIYGSELQGDGVVSSDNMSIGLSMCVLAVLGVVLGAVNLYYIKTVKIFHNAFGWFWASRTVGEMIVEFTHATYNGPVTALQPPNIPPMMGIVPYVIFFIVLPCNLVGYSPQQLTYIFVKCHEGQERDFSYMGSIINYTCLTTCSFTLLVDITTLIKILYLRMFDQKHKNDLTFERTVRFFKQSAFQNVIMLSSLFIVVHQNYKNMPKDQISQLQKVLNLTEMFSLLILHIANPLALVIFNPEVRGRLFGRSTVDTDTTQSANVTAPTKDTAHKPAQKFPQQYTYIFVKCHEGQERDFSYMGSTINYMCLTTCSFTTLVDITTLIKILYLRVFDLKCEHTDDLTFKRTVRFFKQSGLQNVFMLGSLALFVHQNYKNIPKDQISQLQKVLNLTEMFSLLILHIANPLALIIFNPEVRGRVFRKSTVYATQSAYITTSTKDTAQNSIQKQ</sequence>
<dbReference type="Proteomes" id="UP001175271">
    <property type="component" value="Unassembled WGS sequence"/>
</dbReference>
<proteinExistence type="predicted"/>
<feature type="domain" description="7TM GPCR serpentine receptor class x (Srx)" evidence="2">
    <location>
        <begin position="96"/>
        <end position="205"/>
    </location>
</feature>
<protein>
    <recommendedName>
        <fullName evidence="2">7TM GPCR serpentine receptor class x (Srx) domain-containing protein</fullName>
    </recommendedName>
</protein>
<feature type="transmembrane region" description="Helical" evidence="1">
    <location>
        <begin position="361"/>
        <end position="379"/>
    </location>
</feature>
<accession>A0AA39HB78</accession>
<keyword evidence="1" id="KW-0812">Transmembrane</keyword>
<feature type="transmembrane region" description="Helical" evidence="1">
    <location>
        <begin position="190"/>
        <end position="208"/>
    </location>
</feature>
<feature type="transmembrane region" description="Helical" evidence="1">
    <location>
        <begin position="228"/>
        <end position="246"/>
    </location>
</feature>
<evidence type="ECO:0000313" key="4">
    <source>
        <dbReference type="Proteomes" id="UP001175271"/>
    </source>
</evidence>
<dbReference type="AlphaFoldDB" id="A0AA39HB78"/>
<feature type="transmembrane region" description="Helical" evidence="1">
    <location>
        <begin position="26"/>
        <end position="48"/>
    </location>
</feature>
<evidence type="ECO:0000259" key="2">
    <source>
        <dbReference type="Pfam" id="PF10328"/>
    </source>
</evidence>
<keyword evidence="1" id="KW-0472">Membrane</keyword>
<evidence type="ECO:0000256" key="1">
    <source>
        <dbReference type="SAM" id="Phobius"/>
    </source>
</evidence>
<dbReference type="EMBL" id="JAUCMV010000004">
    <property type="protein sequence ID" value="KAK0402134.1"/>
    <property type="molecule type" value="Genomic_DNA"/>
</dbReference>
<dbReference type="Pfam" id="PF10328">
    <property type="entry name" value="7TM_GPCR_Srx"/>
    <property type="match status" value="1"/>
</dbReference>
<feature type="transmembrane region" description="Helical" evidence="1">
    <location>
        <begin position="399"/>
        <end position="417"/>
    </location>
</feature>
<name>A0AA39HB78_9BILA</name>
<reference evidence="3" key="1">
    <citation type="submission" date="2023-06" db="EMBL/GenBank/DDBJ databases">
        <title>Genomic analysis of the entomopathogenic nematode Steinernema hermaphroditum.</title>
        <authorList>
            <person name="Schwarz E.M."/>
            <person name="Heppert J.K."/>
            <person name="Baniya A."/>
            <person name="Schwartz H.T."/>
            <person name="Tan C.-H."/>
            <person name="Antoshechkin I."/>
            <person name="Sternberg P.W."/>
            <person name="Goodrich-Blair H."/>
            <person name="Dillman A.R."/>
        </authorList>
    </citation>
    <scope>NUCLEOTIDE SEQUENCE</scope>
    <source>
        <strain evidence="3">PS9179</strain>
        <tissue evidence="3">Whole animal</tissue>
    </source>
</reference>
<feature type="transmembrane region" description="Helical" evidence="1">
    <location>
        <begin position="140"/>
        <end position="165"/>
    </location>
</feature>
<dbReference type="PANTHER" id="PTHR23017:SF3">
    <property type="entry name" value="G-PROTEIN COUPLED RECEPTORS FAMILY 1 PROFILE DOMAIN-CONTAINING PROTEIN"/>
    <property type="match status" value="1"/>
</dbReference>